<accession>A0A8J8MN56</accession>
<organism evidence="1 2">
    <name type="scientific">Vallitalea pronyensis</name>
    <dbReference type="NCBI Taxonomy" id="1348613"/>
    <lineage>
        <taxon>Bacteria</taxon>
        <taxon>Bacillati</taxon>
        <taxon>Bacillota</taxon>
        <taxon>Clostridia</taxon>
        <taxon>Lachnospirales</taxon>
        <taxon>Vallitaleaceae</taxon>
        <taxon>Vallitalea</taxon>
    </lineage>
</organism>
<dbReference type="EMBL" id="CP058649">
    <property type="protein sequence ID" value="QUI24318.1"/>
    <property type="molecule type" value="Genomic_DNA"/>
</dbReference>
<reference evidence="1" key="1">
    <citation type="submission" date="2020-07" db="EMBL/GenBank/DDBJ databases">
        <title>Vallitalea pronyensis genome.</title>
        <authorList>
            <person name="Postec A."/>
        </authorList>
    </citation>
    <scope>NUCLEOTIDE SEQUENCE</scope>
    <source>
        <strain evidence="1">FatNI3</strain>
    </source>
</reference>
<evidence type="ECO:0000313" key="2">
    <source>
        <dbReference type="Proteomes" id="UP000683246"/>
    </source>
</evidence>
<sequence>MMTYSNNRRIYRYPKSSCIHLPWHDGVMKFYHPLSQFLLEEWQDIELKSRKTSKKISLMNR</sequence>
<keyword evidence="2" id="KW-1185">Reference proteome</keyword>
<dbReference type="RefSeq" id="WP_212695012.1">
    <property type="nucleotide sequence ID" value="NZ_CP058649.1"/>
</dbReference>
<gene>
    <name evidence="1" type="ORF">HZI73_19345</name>
</gene>
<dbReference type="AlphaFoldDB" id="A0A8J8MN56"/>
<protein>
    <submittedName>
        <fullName evidence="1">Uncharacterized protein</fullName>
    </submittedName>
</protein>
<evidence type="ECO:0000313" key="1">
    <source>
        <dbReference type="EMBL" id="QUI24318.1"/>
    </source>
</evidence>
<dbReference type="KEGG" id="vpy:HZI73_19345"/>
<dbReference type="Proteomes" id="UP000683246">
    <property type="component" value="Chromosome"/>
</dbReference>
<name>A0A8J8MN56_9FIRM</name>
<proteinExistence type="predicted"/>